<accession>A0A6A0A870</accession>
<organism evidence="1 2">
    <name type="scientific">Haematococcus lacustris</name>
    <name type="common">Green alga</name>
    <name type="synonym">Haematococcus pluvialis</name>
    <dbReference type="NCBI Taxonomy" id="44745"/>
    <lineage>
        <taxon>Eukaryota</taxon>
        <taxon>Viridiplantae</taxon>
        <taxon>Chlorophyta</taxon>
        <taxon>core chlorophytes</taxon>
        <taxon>Chlorophyceae</taxon>
        <taxon>CS clade</taxon>
        <taxon>Chlamydomonadales</taxon>
        <taxon>Haematococcaceae</taxon>
        <taxon>Haematococcus</taxon>
    </lineage>
</organism>
<keyword evidence="2" id="KW-1185">Reference proteome</keyword>
<sequence length="63" mass="6786">MPVLCHSPWPVAERLKGRVVTVSSRAGLTSIIRDPNLRQSCVLALNKAPSICMGPSTQASVWV</sequence>
<dbReference type="Proteomes" id="UP000485058">
    <property type="component" value="Unassembled WGS sequence"/>
</dbReference>
<proteinExistence type="predicted"/>
<reference evidence="1 2" key="1">
    <citation type="submission" date="2020-02" db="EMBL/GenBank/DDBJ databases">
        <title>Draft genome sequence of Haematococcus lacustris strain NIES-144.</title>
        <authorList>
            <person name="Morimoto D."/>
            <person name="Nakagawa S."/>
            <person name="Yoshida T."/>
            <person name="Sawayama S."/>
        </authorList>
    </citation>
    <scope>NUCLEOTIDE SEQUENCE [LARGE SCALE GENOMIC DNA]</scope>
    <source>
        <strain evidence="1 2">NIES-144</strain>
    </source>
</reference>
<protein>
    <submittedName>
        <fullName evidence="1">Uncharacterized protein</fullName>
    </submittedName>
</protein>
<name>A0A6A0A870_HAELA</name>
<gene>
    <name evidence="1" type="ORF">HaLaN_27170</name>
</gene>
<dbReference type="EMBL" id="BLLF01003973">
    <property type="protein sequence ID" value="GFH28643.1"/>
    <property type="molecule type" value="Genomic_DNA"/>
</dbReference>
<comment type="caution">
    <text evidence="1">The sequence shown here is derived from an EMBL/GenBank/DDBJ whole genome shotgun (WGS) entry which is preliminary data.</text>
</comment>
<dbReference type="AlphaFoldDB" id="A0A6A0A870"/>
<feature type="non-terminal residue" evidence="1">
    <location>
        <position position="1"/>
    </location>
</feature>
<evidence type="ECO:0000313" key="2">
    <source>
        <dbReference type="Proteomes" id="UP000485058"/>
    </source>
</evidence>
<evidence type="ECO:0000313" key="1">
    <source>
        <dbReference type="EMBL" id="GFH28643.1"/>
    </source>
</evidence>